<evidence type="ECO:0000313" key="6">
    <source>
        <dbReference type="EMBL" id="MFC7459955.1"/>
    </source>
</evidence>
<feature type="domain" description="HTH lysR-type" evidence="5">
    <location>
        <begin position="19"/>
        <end position="76"/>
    </location>
</feature>
<organism evidence="6 7">
    <name type="scientific">Hydrogenophaga defluvii</name>
    <dbReference type="NCBI Taxonomy" id="249410"/>
    <lineage>
        <taxon>Bacteria</taxon>
        <taxon>Pseudomonadati</taxon>
        <taxon>Pseudomonadota</taxon>
        <taxon>Betaproteobacteria</taxon>
        <taxon>Burkholderiales</taxon>
        <taxon>Comamonadaceae</taxon>
        <taxon>Hydrogenophaga</taxon>
    </lineage>
</organism>
<keyword evidence="7" id="KW-1185">Reference proteome</keyword>
<keyword evidence="2" id="KW-0805">Transcription regulation</keyword>
<comment type="similarity">
    <text evidence="1">Belongs to the LysR transcriptional regulatory family.</text>
</comment>
<reference evidence="7" key="1">
    <citation type="journal article" date="2019" name="Int. J. Syst. Evol. Microbiol.">
        <title>The Global Catalogue of Microorganisms (GCM) 10K type strain sequencing project: providing services to taxonomists for standard genome sequencing and annotation.</title>
        <authorList>
            <consortium name="The Broad Institute Genomics Platform"/>
            <consortium name="The Broad Institute Genome Sequencing Center for Infectious Disease"/>
            <person name="Wu L."/>
            <person name="Ma J."/>
        </authorList>
    </citation>
    <scope>NUCLEOTIDE SEQUENCE [LARGE SCALE GENOMIC DNA]</scope>
    <source>
        <strain evidence="7">CCUG 53903</strain>
    </source>
</reference>
<dbReference type="Gene3D" id="1.10.10.10">
    <property type="entry name" value="Winged helix-like DNA-binding domain superfamily/Winged helix DNA-binding domain"/>
    <property type="match status" value="1"/>
</dbReference>
<evidence type="ECO:0000256" key="3">
    <source>
        <dbReference type="ARBA" id="ARBA00023125"/>
    </source>
</evidence>
<dbReference type="Pfam" id="PF00126">
    <property type="entry name" value="HTH_1"/>
    <property type="match status" value="1"/>
</dbReference>
<sequence>METSQSEMVEVLNQRLERLKIRHLRLLDQVARRGSLSAAASALGISQPGATKLLHELEAALDQTLLERSARGGQLNGQGRLVLERLRVALGAMDATATALVQGVDLPLLRVGLLPLVGIEALGHVVQDLMARAQLPRLQLQLGTVDQLVQWLRESEVDCVVGVLGGDLTPQALAPFEITPLWQQSTVVVAARDHPLAQRRRVPLTELQGADWVLMPQRSASRKAFDRAFLAAGLVPPSARIETESFYIALGLVAHTRLLAVVPMGAYRQQAALVRRVAMVPAFAPSAVVMLTPKGVVPELPVVSLWREAFVRAAALEAAHLSDQL</sequence>
<gene>
    <name evidence="6" type="ORF">ACFQU0_05885</name>
</gene>
<dbReference type="PANTHER" id="PTHR30419:SF8">
    <property type="entry name" value="NITROGEN ASSIMILATION TRANSCRIPTIONAL ACTIVATOR-RELATED"/>
    <property type="match status" value="1"/>
</dbReference>
<dbReference type="InterPro" id="IPR036390">
    <property type="entry name" value="WH_DNA-bd_sf"/>
</dbReference>
<dbReference type="InterPro" id="IPR050950">
    <property type="entry name" value="HTH-type_LysR_regulators"/>
</dbReference>
<dbReference type="Gene3D" id="3.40.190.290">
    <property type="match status" value="1"/>
</dbReference>
<evidence type="ECO:0000256" key="2">
    <source>
        <dbReference type="ARBA" id="ARBA00023015"/>
    </source>
</evidence>
<dbReference type="SUPFAM" id="SSF46785">
    <property type="entry name" value="Winged helix' DNA-binding domain"/>
    <property type="match status" value="1"/>
</dbReference>
<accession>A0ABW2S8Y7</accession>
<dbReference type="InterPro" id="IPR005119">
    <property type="entry name" value="LysR_subst-bd"/>
</dbReference>
<evidence type="ECO:0000313" key="7">
    <source>
        <dbReference type="Proteomes" id="UP001596457"/>
    </source>
</evidence>
<proteinExistence type="inferred from homology"/>
<dbReference type="EMBL" id="JBHTBZ010000013">
    <property type="protein sequence ID" value="MFC7459955.1"/>
    <property type="molecule type" value="Genomic_DNA"/>
</dbReference>
<dbReference type="PROSITE" id="PS50931">
    <property type="entry name" value="HTH_LYSR"/>
    <property type="match status" value="1"/>
</dbReference>
<comment type="caution">
    <text evidence="6">The sequence shown here is derived from an EMBL/GenBank/DDBJ whole genome shotgun (WGS) entry which is preliminary data.</text>
</comment>
<evidence type="ECO:0000256" key="1">
    <source>
        <dbReference type="ARBA" id="ARBA00009437"/>
    </source>
</evidence>
<dbReference type="PANTHER" id="PTHR30419">
    <property type="entry name" value="HTH-TYPE TRANSCRIPTIONAL REGULATOR YBHD"/>
    <property type="match status" value="1"/>
</dbReference>
<dbReference type="InterPro" id="IPR000847">
    <property type="entry name" value="LysR_HTH_N"/>
</dbReference>
<evidence type="ECO:0000256" key="4">
    <source>
        <dbReference type="ARBA" id="ARBA00023163"/>
    </source>
</evidence>
<dbReference type="Proteomes" id="UP001596457">
    <property type="component" value="Unassembled WGS sequence"/>
</dbReference>
<dbReference type="Pfam" id="PF03466">
    <property type="entry name" value="LysR_substrate"/>
    <property type="match status" value="1"/>
</dbReference>
<evidence type="ECO:0000259" key="5">
    <source>
        <dbReference type="PROSITE" id="PS50931"/>
    </source>
</evidence>
<name>A0ABW2S8Y7_9BURK</name>
<protein>
    <submittedName>
        <fullName evidence="6">LysR substrate-binding domain-containing protein</fullName>
    </submittedName>
</protein>
<dbReference type="InterPro" id="IPR036388">
    <property type="entry name" value="WH-like_DNA-bd_sf"/>
</dbReference>
<keyword evidence="3" id="KW-0238">DNA-binding</keyword>
<dbReference type="SUPFAM" id="SSF53850">
    <property type="entry name" value="Periplasmic binding protein-like II"/>
    <property type="match status" value="1"/>
</dbReference>
<keyword evidence="4" id="KW-0804">Transcription</keyword>
<dbReference type="RefSeq" id="WP_382199215.1">
    <property type="nucleotide sequence ID" value="NZ_JBHTBZ010000013.1"/>
</dbReference>